<protein>
    <submittedName>
        <fullName evidence="1">Uncharacterized protein</fullName>
    </submittedName>
</protein>
<comment type="caution">
    <text evidence="1">The sequence shown here is derived from an EMBL/GenBank/DDBJ whole genome shotgun (WGS) entry which is preliminary data.</text>
</comment>
<accession>J0QTE0</accession>
<dbReference type="PATRIC" id="fig|1094564.3.peg.349"/>
<dbReference type="Proteomes" id="UP000002646">
    <property type="component" value="Unassembled WGS sequence"/>
</dbReference>
<sequence length="37" mass="4289">MYKNIVITGSYTFTAKDIVVAYFLLQVFTVTKKGEWI</sequence>
<dbReference type="HOGENOM" id="CLU_3340650_0_0_5"/>
<dbReference type="EMBL" id="AILX01000005">
    <property type="protein sequence ID" value="EJF86369.1"/>
    <property type="molecule type" value="Genomic_DNA"/>
</dbReference>
<evidence type="ECO:0000313" key="2">
    <source>
        <dbReference type="Proteomes" id="UP000002646"/>
    </source>
</evidence>
<evidence type="ECO:0000313" key="1">
    <source>
        <dbReference type="EMBL" id="EJF86369.1"/>
    </source>
</evidence>
<dbReference type="AlphaFoldDB" id="J0QTE0"/>
<organism evidence="1 2">
    <name type="scientific">Cardidatus Bartonella washoeensis 085-0475</name>
    <dbReference type="NCBI Taxonomy" id="1094564"/>
    <lineage>
        <taxon>Bacteria</taxon>
        <taxon>Pseudomonadati</taxon>
        <taxon>Pseudomonadota</taxon>
        <taxon>Alphaproteobacteria</taxon>
        <taxon>Hyphomicrobiales</taxon>
        <taxon>Bartonellaceae</taxon>
        <taxon>Bartonella</taxon>
    </lineage>
</organism>
<proteinExistence type="predicted"/>
<gene>
    <name evidence="1" type="ORF">MCW_00265</name>
</gene>
<name>J0QTE0_9HYPH</name>
<reference evidence="1 2" key="1">
    <citation type="submission" date="2012-03" db="EMBL/GenBank/DDBJ databases">
        <title>The Genome Sequence of Bartonella washoensis 085-0475.</title>
        <authorList>
            <consortium name="The Broad Institute Genome Sequencing Platform"/>
            <consortium name="The Broad Institute Genome Sequencing Center for Infectious Disease"/>
            <person name="Feldgarden M."/>
            <person name="Kirby J."/>
            <person name="Kosoy M."/>
            <person name="Birtles R."/>
            <person name="Probert W.S."/>
            <person name="Chiaraviglio L."/>
            <person name="Young S.K."/>
            <person name="Zeng Q."/>
            <person name="Gargeya S."/>
            <person name="Fitzgerald M."/>
            <person name="Haas B."/>
            <person name="Abouelleil A."/>
            <person name="Alvarado L."/>
            <person name="Arachchi H.M."/>
            <person name="Berlin A."/>
            <person name="Chapman S.B."/>
            <person name="Gearin G."/>
            <person name="Goldberg J."/>
            <person name="Griggs A."/>
            <person name="Gujja S."/>
            <person name="Hansen M."/>
            <person name="Heiman D."/>
            <person name="Howarth C."/>
            <person name="Larimer J."/>
            <person name="Lui A."/>
            <person name="MacDonald P.J.P."/>
            <person name="McCowen C."/>
            <person name="Montmayeur A."/>
            <person name="Murphy C."/>
            <person name="Neiman D."/>
            <person name="Pearson M."/>
            <person name="Priest M."/>
            <person name="Roberts A."/>
            <person name="Saif S."/>
            <person name="Shea T."/>
            <person name="Sisk P."/>
            <person name="Stolte C."/>
            <person name="Sykes S."/>
            <person name="Wortman J."/>
            <person name="Nusbaum C."/>
            <person name="Birren B."/>
        </authorList>
    </citation>
    <scope>NUCLEOTIDE SEQUENCE [LARGE SCALE GENOMIC DNA]</scope>
    <source>
        <strain evidence="1 2">085-0475</strain>
    </source>
</reference>